<keyword evidence="2" id="KW-0805">Transcription regulation</keyword>
<protein>
    <submittedName>
        <fullName evidence="9">BZIP domain-containing protein</fullName>
    </submittedName>
</protein>
<feature type="domain" description="BZIP" evidence="8">
    <location>
        <begin position="196"/>
        <end position="255"/>
    </location>
</feature>
<evidence type="ECO:0000256" key="5">
    <source>
        <dbReference type="ARBA" id="ARBA00023242"/>
    </source>
</evidence>
<organism evidence="9 10">
    <name type="scientific">Favolaschia claudopus</name>
    <dbReference type="NCBI Taxonomy" id="2862362"/>
    <lineage>
        <taxon>Eukaryota</taxon>
        <taxon>Fungi</taxon>
        <taxon>Dikarya</taxon>
        <taxon>Basidiomycota</taxon>
        <taxon>Agaricomycotina</taxon>
        <taxon>Agaricomycetes</taxon>
        <taxon>Agaricomycetidae</taxon>
        <taxon>Agaricales</taxon>
        <taxon>Marasmiineae</taxon>
        <taxon>Mycenaceae</taxon>
        <taxon>Favolaschia</taxon>
    </lineage>
</organism>
<keyword evidence="5" id="KW-0539">Nucleus</keyword>
<keyword evidence="6" id="KW-0175">Coiled coil</keyword>
<dbReference type="PANTHER" id="PTHR13044:SF14">
    <property type="entry name" value="CRYPTOCEPHAL, ISOFORM A"/>
    <property type="match status" value="1"/>
</dbReference>
<dbReference type="InterPro" id="IPR046347">
    <property type="entry name" value="bZIP_sf"/>
</dbReference>
<dbReference type="SMART" id="SM00338">
    <property type="entry name" value="BRLZ"/>
    <property type="match status" value="1"/>
</dbReference>
<dbReference type="PANTHER" id="PTHR13044">
    <property type="entry name" value="ACTIVATING TRANSCRIPTION FACTOR ATF 4/5"/>
    <property type="match status" value="1"/>
</dbReference>
<proteinExistence type="predicted"/>
<keyword evidence="3" id="KW-0238">DNA-binding</keyword>
<feature type="compositionally biased region" description="Basic and acidic residues" evidence="7">
    <location>
        <begin position="49"/>
        <end position="60"/>
    </location>
</feature>
<feature type="region of interest" description="Disordered" evidence="7">
    <location>
        <begin position="258"/>
        <end position="282"/>
    </location>
</feature>
<accession>A0AAW0BFM9</accession>
<feature type="coiled-coil region" evidence="6">
    <location>
        <begin position="210"/>
        <end position="244"/>
    </location>
</feature>
<gene>
    <name evidence="9" type="ORF">R3P38DRAFT_2954820</name>
</gene>
<evidence type="ECO:0000313" key="9">
    <source>
        <dbReference type="EMBL" id="KAK7023902.1"/>
    </source>
</evidence>
<evidence type="ECO:0000256" key="1">
    <source>
        <dbReference type="ARBA" id="ARBA00004123"/>
    </source>
</evidence>
<keyword evidence="4" id="KW-0804">Transcription</keyword>
<feature type="compositionally biased region" description="Low complexity" evidence="7">
    <location>
        <begin position="148"/>
        <end position="167"/>
    </location>
</feature>
<feature type="compositionally biased region" description="Low complexity" evidence="7">
    <location>
        <begin position="258"/>
        <end position="272"/>
    </location>
</feature>
<dbReference type="GO" id="GO:0000977">
    <property type="term" value="F:RNA polymerase II transcription regulatory region sequence-specific DNA binding"/>
    <property type="evidence" value="ECO:0007669"/>
    <property type="project" value="TreeGrafter"/>
</dbReference>
<evidence type="ECO:0000256" key="7">
    <source>
        <dbReference type="SAM" id="MobiDB-lite"/>
    </source>
</evidence>
<sequence length="282" mass="30521">MAPSSLHGLNLIHPPSSSSSSTDLLNGPPFPDLLWNNLVFDSDEPLVDDNEKYSKRSSRDSDEELELEANRQANESALHHQHQGHVNVVTGTNVANPVPQQQQQFDLSSFLAGLGQPAGGLSPSIVQLLALQSAVNNTSSSNFPSLLPPGQSESSSASQPSYEQPPAKRARSRKSSISASTAESPEDVAGTYSIAEDKRRRNTAASARFRLKKKEREAALETRAKELEGRVNELERECEGLRRENGWLKGLVVGVTGAAQQQQAQTSTQSSLKRSRDEAEAA</sequence>
<feature type="region of interest" description="Disordered" evidence="7">
    <location>
        <begin position="142"/>
        <end position="204"/>
    </location>
</feature>
<dbReference type="Proteomes" id="UP001362999">
    <property type="component" value="Unassembled WGS sequence"/>
</dbReference>
<comment type="subcellular location">
    <subcellularLocation>
        <location evidence="1">Nucleus</location>
    </subcellularLocation>
</comment>
<dbReference type="Pfam" id="PF07716">
    <property type="entry name" value="bZIP_2"/>
    <property type="match status" value="1"/>
</dbReference>
<dbReference type="EMBL" id="JAWWNJ010000035">
    <property type="protein sequence ID" value="KAK7023902.1"/>
    <property type="molecule type" value="Genomic_DNA"/>
</dbReference>
<dbReference type="PROSITE" id="PS50217">
    <property type="entry name" value="BZIP"/>
    <property type="match status" value="1"/>
</dbReference>
<dbReference type="InterPro" id="IPR004827">
    <property type="entry name" value="bZIP"/>
</dbReference>
<dbReference type="AlphaFoldDB" id="A0AAW0BFM9"/>
<reference evidence="9 10" key="1">
    <citation type="journal article" date="2024" name="J Genomics">
        <title>Draft genome sequencing and assembly of Favolaschia claudopus CIRM-BRFM 2984 isolated from oak limbs.</title>
        <authorList>
            <person name="Navarro D."/>
            <person name="Drula E."/>
            <person name="Chaduli D."/>
            <person name="Cazenave R."/>
            <person name="Ahrendt S."/>
            <person name="Wang J."/>
            <person name="Lipzen A."/>
            <person name="Daum C."/>
            <person name="Barry K."/>
            <person name="Grigoriev I.V."/>
            <person name="Favel A."/>
            <person name="Rosso M.N."/>
            <person name="Martin F."/>
        </authorList>
    </citation>
    <scope>NUCLEOTIDE SEQUENCE [LARGE SCALE GENOMIC DNA]</scope>
    <source>
        <strain evidence="9 10">CIRM-BRFM 2984</strain>
    </source>
</reference>
<feature type="region of interest" description="Disordered" evidence="7">
    <location>
        <begin position="1"/>
        <end position="27"/>
    </location>
</feature>
<evidence type="ECO:0000256" key="3">
    <source>
        <dbReference type="ARBA" id="ARBA00023125"/>
    </source>
</evidence>
<comment type="caution">
    <text evidence="9">The sequence shown here is derived from an EMBL/GenBank/DDBJ whole genome shotgun (WGS) entry which is preliminary data.</text>
</comment>
<dbReference type="GO" id="GO:0005634">
    <property type="term" value="C:nucleus"/>
    <property type="evidence" value="ECO:0007669"/>
    <property type="project" value="UniProtKB-SubCell"/>
</dbReference>
<evidence type="ECO:0000313" key="10">
    <source>
        <dbReference type="Proteomes" id="UP001362999"/>
    </source>
</evidence>
<dbReference type="Gene3D" id="1.20.5.170">
    <property type="match status" value="1"/>
</dbReference>
<name>A0AAW0BFM9_9AGAR</name>
<evidence type="ECO:0000256" key="2">
    <source>
        <dbReference type="ARBA" id="ARBA00023015"/>
    </source>
</evidence>
<evidence type="ECO:0000259" key="8">
    <source>
        <dbReference type="PROSITE" id="PS50217"/>
    </source>
</evidence>
<evidence type="ECO:0000256" key="4">
    <source>
        <dbReference type="ARBA" id="ARBA00023163"/>
    </source>
</evidence>
<dbReference type="PROSITE" id="PS00036">
    <property type="entry name" value="BZIP_BASIC"/>
    <property type="match status" value="1"/>
</dbReference>
<feature type="region of interest" description="Disordered" evidence="7">
    <location>
        <begin position="45"/>
        <end position="68"/>
    </location>
</feature>
<dbReference type="CDD" id="cd14705">
    <property type="entry name" value="bZIP_Zip1"/>
    <property type="match status" value="1"/>
</dbReference>
<dbReference type="SUPFAM" id="SSF57959">
    <property type="entry name" value="Leucine zipper domain"/>
    <property type="match status" value="1"/>
</dbReference>
<dbReference type="GO" id="GO:0001228">
    <property type="term" value="F:DNA-binding transcription activator activity, RNA polymerase II-specific"/>
    <property type="evidence" value="ECO:0007669"/>
    <property type="project" value="TreeGrafter"/>
</dbReference>
<keyword evidence="10" id="KW-1185">Reference proteome</keyword>
<evidence type="ECO:0000256" key="6">
    <source>
        <dbReference type="SAM" id="Coils"/>
    </source>
</evidence>